<evidence type="ECO:0000313" key="1">
    <source>
        <dbReference type="EMBL" id="ETO13930.1"/>
    </source>
</evidence>
<dbReference type="AlphaFoldDB" id="X6MLJ8"/>
<protein>
    <submittedName>
        <fullName evidence="1">Uncharacterized protein</fullName>
    </submittedName>
</protein>
<dbReference type="EMBL" id="ASPP01020316">
    <property type="protein sequence ID" value="ETO13930.1"/>
    <property type="molecule type" value="Genomic_DNA"/>
</dbReference>
<gene>
    <name evidence="1" type="ORF">RFI_23439</name>
</gene>
<keyword evidence="2" id="KW-1185">Reference proteome</keyword>
<organism evidence="1 2">
    <name type="scientific">Reticulomyxa filosa</name>
    <dbReference type="NCBI Taxonomy" id="46433"/>
    <lineage>
        <taxon>Eukaryota</taxon>
        <taxon>Sar</taxon>
        <taxon>Rhizaria</taxon>
        <taxon>Retaria</taxon>
        <taxon>Foraminifera</taxon>
        <taxon>Monothalamids</taxon>
        <taxon>Reticulomyxidae</taxon>
        <taxon>Reticulomyxa</taxon>
    </lineage>
</organism>
<comment type="caution">
    <text evidence="1">The sequence shown here is derived from an EMBL/GenBank/DDBJ whole genome shotgun (WGS) entry which is preliminary data.</text>
</comment>
<sequence length="205" mass="23921">MTEVIGIEDIGIYSGVVLEHSTDTKKNEVKLAFMSEDAHAYPPINKQQTDWWKQINYMTDEEIRDFLQRQLEQAQQPEEKSQESKRKDALRAVISKRHQKPRYDLYCMYLLDGSLTYVIQKKEEMTEKEMEKLTNSKEFLESFRLRAKWMLRALGSNMSVDQEIFGNIISGEESISSLCSVIIIFFSSKITIHSPIINNNNNNNK</sequence>
<accession>X6MLJ8</accession>
<name>X6MLJ8_RETFI</name>
<evidence type="ECO:0000313" key="2">
    <source>
        <dbReference type="Proteomes" id="UP000023152"/>
    </source>
</evidence>
<reference evidence="1 2" key="1">
    <citation type="journal article" date="2013" name="Curr. Biol.">
        <title>The Genome of the Foraminiferan Reticulomyxa filosa.</title>
        <authorList>
            <person name="Glockner G."/>
            <person name="Hulsmann N."/>
            <person name="Schleicher M."/>
            <person name="Noegel A.A."/>
            <person name="Eichinger L."/>
            <person name="Gallinger C."/>
            <person name="Pawlowski J."/>
            <person name="Sierra R."/>
            <person name="Euteneuer U."/>
            <person name="Pillet L."/>
            <person name="Moustafa A."/>
            <person name="Platzer M."/>
            <person name="Groth M."/>
            <person name="Szafranski K."/>
            <person name="Schliwa M."/>
        </authorList>
    </citation>
    <scope>NUCLEOTIDE SEQUENCE [LARGE SCALE GENOMIC DNA]</scope>
</reference>
<proteinExistence type="predicted"/>
<dbReference type="Proteomes" id="UP000023152">
    <property type="component" value="Unassembled WGS sequence"/>
</dbReference>